<name>A0A822ZJT3_NELNU</name>
<protein>
    <submittedName>
        <fullName evidence="1">Uncharacterized protein</fullName>
    </submittedName>
</protein>
<dbReference type="EMBL" id="DUZY01000007">
    <property type="protein sequence ID" value="DAD45117.1"/>
    <property type="molecule type" value="Genomic_DNA"/>
</dbReference>
<evidence type="ECO:0000313" key="2">
    <source>
        <dbReference type="Proteomes" id="UP000607653"/>
    </source>
</evidence>
<gene>
    <name evidence="1" type="ORF">HUJ06_003348</name>
</gene>
<comment type="caution">
    <text evidence="1">The sequence shown here is derived from an EMBL/GenBank/DDBJ whole genome shotgun (WGS) entry which is preliminary data.</text>
</comment>
<dbReference type="Proteomes" id="UP000607653">
    <property type="component" value="Unassembled WGS sequence"/>
</dbReference>
<proteinExistence type="predicted"/>
<evidence type="ECO:0000313" key="1">
    <source>
        <dbReference type="EMBL" id="DAD45117.1"/>
    </source>
</evidence>
<sequence length="25" mass="2679">MIETSVSIYFSITDGQGAQARDDAC</sequence>
<keyword evidence="2" id="KW-1185">Reference proteome</keyword>
<organism evidence="1 2">
    <name type="scientific">Nelumbo nucifera</name>
    <name type="common">Sacred lotus</name>
    <dbReference type="NCBI Taxonomy" id="4432"/>
    <lineage>
        <taxon>Eukaryota</taxon>
        <taxon>Viridiplantae</taxon>
        <taxon>Streptophyta</taxon>
        <taxon>Embryophyta</taxon>
        <taxon>Tracheophyta</taxon>
        <taxon>Spermatophyta</taxon>
        <taxon>Magnoliopsida</taxon>
        <taxon>Proteales</taxon>
        <taxon>Nelumbonaceae</taxon>
        <taxon>Nelumbo</taxon>
    </lineage>
</organism>
<reference evidence="1 2" key="1">
    <citation type="journal article" date="2020" name="Mol. Biol. Evol.">
        <title>Distinct Expression and Methylation Patterns for Genes with Different Fates following a Single Whole-Genome Duplication in Flowering Plants.</title>
        <authorList>
            <person name="Shi T."/>
            <person name="Rahmani R.S."/>
            <person name="Gugger P.F."/>
            <person name="Wang M."/>
            <person name="Li H."/>
            <person name="Zhang Y."/>
            <person name="Li Z."/>
            <person name="Wang Q."/>
            <person name="Van de Peer Y."/>
            <person name="Marchal K."/>
            <person name="Chen J."/>
        </authorList>
    </citation>
    <scope>NUCLEOTIDE SEQUENCE [LARGE SCALE GENOMIC DNA]</scope>
    <source>
        <tissue evidence="1">Leaf</tissue>
    </source>
</reference>
<accession>A0A822ZJT3</accession>
<dbReference type="AlphaFoldDB" id="A0A822ZJT3"/>